<dbReference type="PANTHER" id="PTHR23113">
    <property type="entry name" value="GUANINE NUCLEOTIDE EXCHANGE FACTOR"/>
    <property type="match status" value="1"/>
</dbReference>
<dbReference type="InterPro" id="IPR001895">
    <property type="entry name" value="RASGEF_cat_dom"/>
</dbReference>
<feature type="domain" description="Ras-GEF" evidence="4">
    <location>
        <begin position="762"/>
        <end position="997"/>
    </location>
</feature>
<dbReference type="OrthoDB" id="20825at2759"/>
<protein>
    <submittedName>
        <fullName evidence="7">Ralgps2 protein</fullName>
    </submittedName>
</protein>
<keyword evidence="8" id="KW-1185">Reference proteome</keyword>
<feature type="region of interest" description="Disordered" evidence="3">
    <location>
        <begin position="29"/>
        <end position="66"/>
    </location>
</feature>
<dbReference type="InterPro" id="IPR014710">
    <property type="entry name" value="RmlC-like_jellyroll"/>
</dbReference>
<dbReference type="CDD" id="cd00038">
    <property type="entry name" value="CAP_ED"/>
    <property type="match status" value="1"/>
</dbReference>
<dbReference type="Gene3D" id="1.10.840.10">
    <property type="entry name" value="Ras guanine-nucleotide exchange factors catalytic domain"/>
    <property type="match status" value="1"/>
</dbReference>
<sequence length="1177" mass="128719">MLAPRLGLYPSFRLQLDVVVYKLKKTRFSKAKAKAKAKSKSKAKAKSKVPKPPDQGGASDDTPSSVSLDADISDPDFLYSSNSSGLAVGLPPLSDSEWASRTQEIEEFRARMRAAKAGAKVSELGETNITILAGWSSVNGLLSKSVSFGEAMLEAAEAARRARAAWLASLEELAQEATGPLSAVLGDLGAGLATAVDKYMHLDVKTNKRLRALEEHFLAPLAETHAASVSVFASWNESYITNDTAHLDEVLERKALVDEAAAITREQGNASFLISGRDFALKQVRQFHATANSWRDFRVEASRGMNLALRSIFSDSLGLLAFADKIAVAEASSLISKLKPLSPTLLRLKLLSPTLPAKTRALLDATAAASVTVDAVPESALWSADALAERLEAAAAATALAAPPTAHFLPTFHSDDGSATSDIPQLSVLVSSSDLAPPRPSPLNRTFHGIRRENSLPDASGFNGSSASLAFSREDSMASVSRQGSGMFARGSPSPKDSILRRALGGAHALKLQATATSLASSTIANLRSASRARLLGRSDSNASIIIQREFQAHRFFRRWRTLQTFRAVVERVVQRARGMITLPAALPYWHDPYDHSNCSVTFNGLELELLIRKLTQPFATHTELLHVFLTTHTLFVAPDKLFDLLVLRFTSQPKNLTAAALASFKAHTRDALQTAVLHFIDAWVHFSSSHLLTTRTGPVICDWLGGISPSSEVAPEVAAIASDLAAKLTKHSASVARLTNFPDSILLTSKPISVLDVERVHALELARQLCLLDWAPLARLQPRELLAQGWSKASAASNSPNVLALIERFNLVSEWAATEILLSPTPQERAVKICLLVDVATNCLALANFSSLMAIISALESAAISRLKFTFELVPEDYLMQFKVLKEVMSMNHNYLNYRDKLKATEPPAVPYMGVFLADLVFIDDGNPDTLLRSSPLINVEKHRMTTSVIDTILRCASVPYALYQVPPIQAYLLRDNLPRLDENQQYKRSLALEPRSATAKSVGSRRRRIKYTPQRGNQRPEFDAGDDAQLIDDLLRHMERRTVAKGEHIVRVGETGRSMFFLVDGVVEVELPDGRSFLCNQGAFFGEIAMFLDQPRSASIRAHSAATILVLTREVCDDVMSAYPELQFKFQRLGEERLRADEAGSDSSNSKLRKWMRKIAVSATERAINYTFPTE</sequence>
<proteinExistence type="predicted"/>
<dbReference type="SUPFAM" id="SSF51206">
    <property type="entry name" value="cAMP-binding domain-like"/>
    <property type="match status" value="1"/>
</dbReference>
<reference evidence="7 8" key="1">
    <citation type="submission" date="2010-05" db="EMBL/GenBank/DDBJ databases">
        <title>The Genome Sequence of Thecamonas trahens ATCC 50062.</title>
        <authorList>
            <consortium name="The Broad Institute Genome Sequencing Platform"/>
            <person name="Russ C."/>
            <person name="Cuomo C."/>
            <person name="Shea T."/>
            <person name="Young S.K."/>
            <person name="Zeng Q."/>
            <person name="Koehrsen M."/>
            <person name="Haas B."/>
            <person name="Borodovsky M."/>
            <person name="Guigo R."/>
            <person name="Alvarado L."/>
            <person name="Berlin A."/>
            <person name="Bochicchio J."/>
            <person name="Borenstein D."/>
            <person name="Chapman S."/>
            <person name="Chen Z."/>
            <person name="Freedman E."/>
            <person name="Gellesch M."/>
            <person name="Goldberg J."/>
            <person name="Griggs A."/>
            <person name="Gujja S."/>
            <person name="Heilman E."/>
            <person name="Heiman D."/>
            <person name="Hepburn T."/>
            <person name="Howarth C."/>
            <person name="Jen D."/>
            <person name="Larson L."/>
            <person name="Mehta T."/>
            <person name="Park D."/>
            <person name="Pearson M."/>
            <person name="Roberts A."/>
            <person name="Saif S."/>
            <person name="Shenoy N."/>
            <person name="Sisk P."/>
            <person name="Stolte C."/>
            <person name="Sykes S."/>
            <person name="Thomson T."/>
            <person name="Walk T."/>
            <person name="White J."/>
            <person name="Yandava C."/>
            <person name="Burger G."/>
            <person name="Gray M.W."/>
            <person name="Holland P.W.H."/>
            <person name="King N."/>
            <person name="Lang F.B.F."/>
            <person name="Roger A.J."/>
            <person name="Ruiz-Trillo I."/>
            <person name="Lander E."/>
            <person name="Nusbaum C."/>
        </authorList>
    </citation>
    <scope>NUCLEOTIDE SEQUENCE [LARGE SCALE GENOMIC DNA]</scope>
    <source>
        <strain evidence="7 8">ATCC 50062</strain>
    </source>
</reference>
<dbReference type="InterPro" id="IPR000595">
    <property type="entry name" value="cNMP-bd_dom"/>
</dbReference>
<evidence type="ECO:0000256" key="2">
    <source>
        <dbReference type="PROSITE-ProRule" id="PRU00168"/>
    </source>
</evidence>
<dbReference type="Pfam" id="PF00617">
    <property type="entry name" value="RasGEF"/>
    <property type="match status" value="1"/>
</dbReference>
<evidence type="ECO:0000259" key="4">
    <source>
        <dbReference type="PROSITE" id="PS50009"/>
    </source>
</evidence>
<dbReference type="InterPro" id="IPR018490">
    <property type="entry name" value="cNMP-bd_dom_sf"/>
</dbReference>
<dbReference type="PROSITE" id="PS00888">
    <property type="entry name" value="CNMP_BINDING_1"/>
    <property type="match status" value="1"/>
</dbReference>
<dbReference type="PROSITE" id="PS50042">
    <property type="entry name" value="CNMP_BINDING_3"/>
    <property type="match status" value="1"/>
</dbReference>
<feature type="domain" description="Cyclic nucleotide-binding" evidence="5">
    <location>
        <begin position="1024"/>
        <end position="1122"/>
    </location>
</feature>
<dbReference type="PROSITE" id="PS50212">
    <property type="entry name" value="RASGEF_NTER"/>
    <property type="match status" value="1"/>
</dbReference>
<dbReference type="InterPro" id="IPR000651">
    <property type="entry name" value="Ras-like_Gua-exchang_fac_N"/>
</dbReference>
<dbReference type="Proteomes" id="UP000054408">
    <property type="component" value="Unassembled WGS sequence"/>
</dbReference>
<feature type="compositionally biased region" description="Basic residues" evidence="3">
    <location>
        <begin position="29"/>
        <end position="49"/>
    </location>
</feature>
<dbReference type="InterPro" id="IPR036964">
    <property type="entry name" value="RASGEF_cat_dom_sf"/>
</dbReference>
<dbReference type="EMBL" id="GL349482">
    <property type="protein sequence ID" value="KNC53734.1"/>
    <property type="molecule type" value="Genomic_DNA"/>
</dbReference>
<dbReference type="InterPro" id="IPR023578">
    <property type="entry name" value="Ras_GEF_dom_sf"/>
</dbReference>
<dbReference type="InterPro" id="IPR008937">
    <property type="entry name" value="Ras-like_GEF"/>
</dbReference>
<evidence type="ECO:0000313" key="7">
    <source>
        <dbReference type="EMBL" id="KNC53734.1"/>
    </source>
</evidence>
<dbReference type="Gene3D" id="1.20.870.10">
    <property type="entry name" value="Son of sevenless (SoS) protein Chain: S domain 1"/>
    <property type="match status" value="1"/>
</dbReference>
<dbReference type="CDD" id="cd00155">
    <property type="entry name" value="RasGEF"/>
    <property type="match status" value="1"/>
</dbReference>
<dbReference type="PROSITE" id="PS50009">
    <property type="entry name" value="RASGEF_CAT"/>
    <property type="match status" value="1"/>
</dbReference>
<dbReference type="PROSITE" id="PS00889">
    <property type="entry name" value="CNMP_BINDING_2"/>
    <property type="match status" value="1"/>
</dbReference>
<dbReference type="AlphaFoldDB" id="A0A0L0DN49"/>
<dbReference type="Pfam" id="PF00618">
    <property type="entry name" value="RasGEF_N"/>
    <property type="match status" value="1"/>
</dbReference>
<evidence type="ECO:0000256" key="1">
    <source>
        <dbReference type="ARBA" id="ARBA00022658"/>
    </source>
</evidence>
<evidence type="ECO:0000259" key="6">
    <source>
        <dbReference type="PROSITE" id="PS50212"/>
    </source>
</evidence>
<dbReference type="Gene3D" id="2.60.120.10">
    <property type="entry name" value="Jelly Rolls"/>
    <property type="match status" value="1"/>
</dbReference>
<dbReference type="RefSeq" id="XP_013754297.1">
    <property type="nucleotide sequence ID" value="XM_013898843.1"/>
</dbReference>
<evidence type="ECO:0000259" key="5">
    <source>
        <dbReference type="PROSITE" id="PS50042"/>
    </source>
</evidence>
<dbReference type="eggNOG" id="KOG0498">
    <property type="taxonomic scope" value="Eukaryota"/>
</dbReference>
<dbReference type="Pfam" id="PF00027">
    <property type="entry name" value="cNMP_binding"/>
    <property type="match status" value="1"/>
</dbReference>
<name>A0A0L0DN49_THETB</name>
<evidence type="ECO:0000313" key="8">
    <source>
        <dbReference type="Proteomes" id="UP000054408"/>
    </source>
</evidence>
<dbReference type="STRING" id="461836.A0A0L0DN49"/>
<evidence type="ECO:0000256" key="3">
    <source>
        <dbReference type="SAM" id="MobiDB-lite"/>
    </source>
</evidence>
<organism evidence="7 8">
    <name type="scientific">Thecamonas trahens ATCC 50062</name>
    <dbReference type="NCBI Taxonomy" id="461836"/>
    <lineage>
        <taxon>Eukaryota</taxon>
        <taxon>Apusozoa</taxon>
        <taxon>Apusomonadida</taxon>
        <taxon>Apusomonadidae</taxon>
        <taxon>Thecamonas</taxon>
    </lineage>
</organism>
<dbReference type="GO" id="GO:0007264">
    <property type="term" value="P:small GTPase-mediated signal transduction"/>
    <property type="evidence" value="ECO:0007669"/>
    <property type="project" value="InterPro"/>
</dbReference>
<dbReference type="GeneID" id="25567905"/>
<dbReference type="PANTHER" id="PTHR23113:SF99">
    <property type="entry name" value="RASGEF DOMAIN-CONTAINING PROTEIN"/>
    <property type="match status" value="1"/>
</dbReference>
<dbReference type="GO" id="GO:0005085">
    <property type="term" value="F:guanyl-nucleotide exchange factor activity"/>
    <property type="evidence" value="ECO:0007669"/>
    <property type="project" value="UniProtKB-KW"/>
</dbReference>
<keyword evidence="1 2" id="KW-0344">Guanine-nucleotide releasing factor</keyword>
<accession>A0A0L0DN49</accession>
<dbReference type="SMART" id="SM00147">
    <property type="entry name" value="RasGEF"/>
    <property type="match status" value="1"/>
</dbReference>
<feature type="domain" description="N-terminal Ras-GEF" evidence="6">
    <location>
        <begin position="599"/>
        <end position="730"/>
    </location>
</feature>
<dbReference type="SUPFAM" id="SSF48366">
    <property type="entry name" value="Ras GEF"/>
    <property type="match status" value="1"/>
</dbReference>
<dbReference type="SMART" id="SM00100">
    <property type="entry name" value="cNMP"/>
    <property type="match status" value="1"/>
</dbReference>
<dbReference type="InterPro" id="IPR018488">
    <property type="entry name" value="cNMP-bd_CS"/>
</dbReference>
<gene>
    <name evidence="7" type="ORF">AMSG_09447</name>
</gene>
<dbReference type="eggNOG" id="KOG3417">
    <property type="taxonomic scope" value="Eukaryota"/>
</dbReference>